<evidence type="ECO:0000313" key="7">
    <source>
        <dbReference type="Proteomes" id="UP000185753"/>
    </source>
</evidence>
<dbReference type="AlphaFoldDB" id="A0A1A7RBH9"/>
<dbReference type="EMBL" id="LZDS01000027">
    <property type="protein sequence ID" value="OBX28057.1"/>
    <property type="molecule type" value="Genomic_DNA"/>
</dbReference>
<reference evidence="7" key="1">
    <citation type="submission" date="2016-06" db="EMBL/GenBank/DDBJ databases">
        <authorList>
            <person name="Radolfova-Krizova L."/>
            <person name="Nemec A."/>
        </authorList>
    </citation>
    <scope>NUCLEOTIDE SEQUENCE [LARGE SCALE GENOMIC DNA]</scope>
    <source>
        <strain evidence="7">ANC 4275</strain>
    </source>
</reference>
<evidence type="ECO:0000256" key="3">
    <source>
        <dbReference type="ARBA" id="ARBA00023125"/>
    </source>
</evidence>
<keyword evidence="4" id="KW-0233">DNA recombination</keyword>
<dbReference type="Pfam" id="PF00589">
    <property type="entry name" value="Phage_integrase"/>
    <property type="match status" value="1"/>
</dbReference>
<dbReference type="PROSITE" id="PS51898">
    <property type="entry name" value="TYR_RECOMBINASE"/>
    <property type="match status" value="1"/>
</dbReference>
<dbReference type="CDD" id="cd01189">
    <property type="entry name" value="INT_ICEBs1_C_like"/>
    <property type="match status" value="1"/>
</dbReference>
<dbReference type="InterPro" id="IPR011010">
    <property type="entry name" value="DNA_brk_join_enz"/>
</dbReference>
<organism evidence="6 7">
    <name type="scientific">Acinetobacter gandensis</name>
    <dbReference type="NCBI Taxonomy" id="1443941"/>
    <lineage>
        <taxon>Bacteria</taxon>
        <taxon>Pseudomonadati</taxon>
        <taxon>Pseudomonadota</taxon>
        <taxon>Gammaproteobacteria</taxon>
        <taxon>Moraxellales</taxon>
        <taxon>Moraxellaceae</taxon>
        <taxon>Acinetobacter</taxon>
    </lineage>
</organism>
<dbReference type="Gene3D" id="1.10.150.130">
    <property type="match status" value="1"/>
</dbReference>
<dbReference type="InterPro" id="IPR010998">
    <property type="entry name" value="Integrase_recombinase_N"/>
</dbReference>
<dbReference type="Pfam" id="PF12167">
    <property type="entry name" value="Arm-DNA-bind_2"/>
    <property type="match status" value="1"/>
</dbReference>
<accession>A0A1A7RBH9</accession>
<dbReference type="InterPro" id="IPR013762">
    <property type="entry name" value="Integrase-like_cat_sf"/>
</dbReference>
<dbReference type="PANTHER" id="PTHR30629">
    <property type="entry name" value="PROPHAGE INTEGRASE"/>
    <property type="match status" value="1"/>
</dbReference>
<evidence type="ECO:0000256" key="2">
    <source>
        <dbReference type="ARBA" id="ARBA00022908"/>
    </source>
</evidence>
<keyword evidence="7" id="KW-1185">Reference proteome</keyword>
<keyword evidence="2" id="KW-0229">DNA integration</keyword>
<evidence type="ECO:0000313" key="6">
    <source>
        <dbReference type="EMBL" id="OBX28057.1"/>
    </source>
</evidence>
<dbReference type="Gene3D" id="1.10.443.10">
    <property type="entry name" value="Intergrase catalytic core"/>
    <property type="match status" value="1"/>
</dbReference>
<comment type="caution">
    <text evidence="6">The sequence shown here is derived from an EMBL/GenBank/DDBJ whole genome shotgun (WGS) entry which is preliminary data.</text>
</comment>
<dbReference type="InterPro" id="IPR022000">
    <property type="entry name" value="Min27-like_integrase_DNA_bind"/>
</dbReference>
<sequence length="389" mass="45228">MVDRTNSKTLPTGVRIRENALEINFTSKKQRYYITLPHPPTAEGIRTAAKIRSDLINKAKWGLLTEKDIAQAKGLDVTETESMDGQQVLFQEVAQKFLKFSIANKDSKNGYRKILECHWMPYFALTPIANITTEDIEEVIIDRDFQTAKTFNNCATPLRGVFELAVKHNQISVNPMNKIQNRKVQVETPDPFTRKEMEALLAWLDKSLHDEDKFYRWYFEFAFWTGCRPSEMIALRESDIDWFNGTFKVNKSRVRGLEKKVTKTHTSREVYLNERSTLALKALLQFKKDQGYQTDYVMLCPKTKEPFFNEKPPRERLVEAMKACSIRHRPAYNARHTYATMLLMDGVNPMFVADQLGHSLQMLIKRYTKWLHGDKNKQEIAKLSVTRTA</sequence>
<name>A0A1A7RBH9_9GAMM</name>
<dbReference type="SUPFAM" id="SSF56349">
    <property type="entry name" value="DNA breaking-rejoining enzymes"/>
    <property type="match status" value="1"/>
</dbReference>
<proteinExistence type="inferred from homology"/>
<comment type="similarity">
    <text evidence="1">Belongs to the 'phage' integrase family.</text>
</comment>
<feature type="domain" description="Tyr recombinase" evidence="5">
    <location>
        <begin position="187"/>
        <end position="382"/>
    </location>
</feature>
<dbReference type="RefSeq" id="WP_067766272.1">
    <property type="nucleotide sequence ID" value="NZ_LZDS01000027.1"/>
</dbReference>
<dbReference type="GO" id="GO:0015074">
    <property type="term" value="P:DNA integration"/>
    <property type="evidence" value="ECO:0007669"/>
    <property type="project" value="UniProtKB-KW"/>
</dbReference>
<dbReference type="GO" id="GO:0006310">
    <property type="term" value="P:DNA recombination"/>
    <property type="evidence" value="ECO:0007669"/>
    <property type="project" value="UniProtKB-KW"/>
</dbReference>
<gene>
    <name evidence="6" type="ORF">A9J31_08055</name>
</gene>
<evidence type="ECO:0000259" key="5">
    <source>
        <dbReference type="PROSITE" id="PS51898"/>
    </source>
</evidence>
<protein>
    <submittedName>
        <fullName evidence="6">Integrase</fullName>
    </submittedName>
</protein>
<dbReference type="GO" id="GO:0003677">
    <property type="term" value="F:DNA binding"/>
    <property type="evidence" value="ECO:0007669"/>
    <property type="project" value="UniProtKB-KW"/>
</dbReference>
<dbReference type="InterPro" id="IPR050808">
    <property type="entry name" value="Phage_Integrase"/>
</dbReference>
<evidence type="ECO:0000256" key="1">
    <source>
        <dbReference type="ARBA" id="ARBA00008857"/>
    </source>
</evidence>
<dbReference type="PANTHER" id="PTHR30629:SF2">
    <property type="entry name" value="PROPHAGE INTEGRASE INTS-RELATED"/>
    <property type="match status" value="1"/>
</dbReference>
<evidence type="ECO:0000256" key="4">
    <source>
        <dbReference type="ARBA" id="ARBA00023172"/>
    </source>
</evidence>
<keyword evidence="3" id="KW-0238">DNA-binding</keyword>
<dbReference type="Proteomes" id="UP000185753">
    <property type="component" value="Unassembled WGS sequence"/>
</dbReference>
<dbReference type="InterPro" id="IPR002104">
    <property type="entry name" value="Integrase_catalytic"/>
</dbReference>
<dbReference type="OrthoDB" id="5391994at2"/>